<keyword evidence="4" id="KW-1185">Reference proteome</keyword>
<sequence>MIELIQSARHQLVVVAPALTTPVAKALAARCGDDSVSLSVVLDADPEVYRLGYGDQAALEPLRGAMTANGLALARQPGIRIGLIVADERMLVYSPVPRLIEAGSPNPEKPNALVISGHAAKQVATAASGGGDCPSEIGHEGLGPDDVSRIEAELRDTPPQPFDIARAIRVFSSQAEFVELEIENLRVVVRRVQLPPDLLGIRSEGLIPRINSTLSAPAEVNGPFDIEVEQADGATKRAKVDARWVNEQRAAIEREFTFLVPRHGRVILIRDKQRFEAEVSRLERNIERFRVAANAAFHASREGFKQTLLDEFLPAWNENPPAFVTRYYPHPSDKEIKDRLAERLDGLLEQASTLRPIRCSVLYKGITWASANDPDFTKMLTDAMKKGGVPKAEVARLFSEFDAAKGQTDQ</sequence>
<organism evidence="3 4">
    <name type="scientific">Novosphingobium aerophilum</name>
    <dbReference type="NCBI Taxonomy" id="2839843"/>
    <lineage>
        <taxon>Bacteria</taxon>
        <taxon>Pseudomonadati</taxon>
        <taxon>Pseudomonadota</taxon>
        <taxon>Alphaproteobacteria</taxon>
        <taxon>Sphingomonadales</taxon>
        <taxon>Sphingomonadaceae</taxon>
        <taxon>Novosphingobium</taxon>
    </lineage>
</organism>
<evidence type="ECO:0000313" key="3">
    <source>
        <dbReference type="EMBL" id="MBC2651352.1"/>
    </source>
</evidence>
<dbReference type="AlphaFoldDB" id="A0A7X1KBR9"/>
<protein>
    <submittedName>
        <fullName evidence="3">Uncharacterized protein</fullName>
    </submittedName>
</protein>
<dbReference type="RefSeq" id="WP_185682767.1">
    <property type="nucleotide sequence ID" value="NZ_JACLAU010000006.1"/>
</dbReference>
<dbReference type="Proteomes" id="UP000520156">
    <property type="component" value="Unassembled WGS sequence"/>
</dbReference>
<accession>A0A7X1KBR9</accession>
<reference evidence="3 4" key="1">
    <citation type="submission" date="2020-08" db="EMBL/GenBank/DDBJ databases">
        <title>The genome sequence of Novosphingobium flavum 4Y4.</title>
        <authorList>
            <person name="Liu Y."/>
        </authorList>
    </citation>
    <scope>NUCLEOTIDE SEQUENCE [LARGE SCALE GENOMIC DNA]</scope>
    <source>
        <strain evidence="3 4">4Y4</strain>
    </source>
</reference>
<feature type="coiled-coil region" evidence="1">
    <location>
        <begin position="265"/>
        <end position="292"/>
    </location>
</feature>
<keyword evidence="1" id="KW-0175">Coiled coil</keyword>
<evidence type="ECO:0000313" key="4">
    <source>
        <dbReference type="Proteomes" id="UP000520156"/>
    </source>
</evidence>
<dbReference type="EMBL" id="JACLAU010000006">
    <property type="protein sequence ID" value="MBC2651352.1"/>
    <property type="molecule type" value="Genomic_DNA"/>
</dbReference>
<evidence type="ECO:0000256" key="1">
    <source>
        <dbReference type="SAM" id="Coils"/>
    </source>
</evidence>
<feature type="region of interest" description="Disordered" evidence="2">
    <location>
        <begin position="126"/>
        <end position="145"/>
    </location>
</feature>
<comment type="caution">
    <text evidence="3">The sequence shown here is derived from an EMBL/GenBank/DDBJ whole genome shotgun (WGS) entry which is preliminary data.</text>
</comment>
<gene>
    <name evidence="3" type="ORF">H7F49_06520</name>
</gene>
<proteinExistence type="predicted"/>
<name>A0A7X1KBR9_9SPHN</name>
<evidence type="ECO:0000256" key="2">
    <source>
        <dbReference type="SAM" id="MobiDB-lite"/>
    </source>
</evidence>